<dbReference type="InterPro" id="IPR016181">
    <property type="entry name" value="Acyl_CoA_acyltransferase"/>
</dbReference>
<gene>
    <name evidence="2" type="ORF">BW143_15705</name>
</gene>
<dbReference type="RefSeq" id="WP_076758620.1">
    <property type="nucleotide sequence ID" value="NZ_JARMMH010000015.1"/>
</dbReference>
<dbReference type="AlphaFoldDB" id="A0A1R1S2K2"/>
<dbReference type="Proteomes" id="UP000187367">
    <property type="component" value="Unassembled WGS sequence"/>
</dbReference>
<dbReference type="GO" id="GO:0016747">
    <property type="term" value="F:acyltransferase activity, transferring groups other than amino-acyl groups"/>
    <property type="evidence" value="ECO:0007669"/>
    <property type="project" value="InterPro"/>
</dbReference>
<comment type="caution">
    <text evidence="2">The sequence shown here is derived from an EMBL/GenBank/DDBJ whole genome shotgun (WGS) entry which is preliminary data.</text>
</comment>
<evidence type="ECO:0000313" key="3">
    <source>
        <dbReference type="Proteomes" id="UP000187367"/>
    </source>
</evidence>
<dbReference type="Pfam" id="PF13673">
    <property type="entry name" value="Acetyltransf_10"/>
    <property type="match status" value="1"/>
</dbReference>
<evidence type="ECO:0000259" key="1">
    <source>
        <dbReference type="PROSITE" id="PS51186"/>
    </source>
</evidence>
<dbReference type="PROSITE" id="PS51186">
    <property type="entry name" value="GNAT"/>
    <property type="match status" value="1"/>
</dbReference>
<accession>A0A1R1QG34</accession>
<protein>
    <submittedName>
        <fullName evidence="2">GNAT family N-acetyltransferase</fullName>
    </submittedName>
</protein>
<sequence length="151" mass="17556">MEWKLKSYEELSKEELYRIIKLRIDVFIVEQNCPYHELDDMDEKAHHLFLDQEGEISAYCRLFSSGVVDKEASIGRVIVRKQDRGKGWAKTLLEKALGFLESEWGETAVKISAQDYLRSFYGLFGFKEVSEVYLEDGIPHVDMVKTPLTEN</sequence>
<reference evidence="2 3" key="1">
    <citation type="submission" date="2017-01" db="EMBL/GenBank/DDBJ databases">
        <title>Bacillus phylogenomics.</title>
        <authorList>
            <person name="Dunlap C."/>
        </authorList>
    </citation>
    <scope>NUCLEOTIDE SEQUENCE [LARGE SCALE GENOMIC DNA]</scope>
    <source>
        <strain evidence="2 3">NRRL B-41282</strain>
    </source>
</reference>
<name>A0A1R1S2K2_9BACI</name>
<dbReference type="InterPro" id="IPR000182">
    <property type="entry name" value="GNAT_dom"/>
</dbReference>
<proteinExistence type="predicted"/>
<evidence type="ECO:0000313" key="2">
    <source>
        <dbReference type="EMBL" id="OMI02930.1"/>
    </source>
</evidence>
<keyword evidence="3" id="KW-1185">Reference proteome</keyword>
<accession>A0A1R1S2K2</accession>
<dbReference type="CDD" id="cd04301">
    <property type="entry name" value="NAT_SF"/>
    <property type="match status" value="1"/>
</dbReference>
<feature type="domain" description="N-acetyltransferase" evidence="1">
    <location>
        <begin position="6"/>
        <end position="148"/>
    </location>
</feature>
<dbReference type="OrthoDB" id="9796171at2"/>
<dbReference type="SUPFAM" id="SSF55729">
    <property type="entry name" value="Acyl-CoA N-acyltransferases (Nat)"/>
    <property type="match status" value="1"/>
</dbReference>
<dbReference type="EMBL" id="MTJL01000030">
    <property type="protein sequence ID" value="OMI02930.1"/>
    <property type="molecule type" value="Genomic_DNA"/>
</dbReference>
<organism evidence="2 3">
    <name type="scientific">Bacillus swezeyi</name>
    <dbReference type="NCBI Taxonomy" id="1925020"/>
    <lineage>
        <taxon>Bacteria</taxon>
        <taxon>Bacillati</taxon>
        <taxon>Bacillota</taxon>
        <taxon>Bacilli</taxon>
        <taxon>Bacillales</taxon>
        <taxon>Bacillaceae</taxon>
        <taxon>Bacillus</taxon>
    </lineage>
</organism>
<dbReference type="Gene3D" id="3.40.630.30">
    <property type="match status" value="1"/>
</dbReference>